<dbReference type="Proteomes" id="UP000566819">
    <property type="component" value="Unassembled WGS sequence"/>
</dbReference>
<accession>A0A8H4R8J3</accession>
<comment type="similarity">
    <text evidence="1">Belongs to the type-B carboxylesterase/lipase family.</text>
</comment>
<dbReference type="EMBL" id="JAAMPI010001394">
    <property type="protein sequence ID" value="KAF4625382.1"/>
    <property type="molecule type" value="Genomic_DNA"/>
</dbReference>
<dbReference type="PANTHER" id="PTHR43918:SF4">
    <property type="entry name" value="CARBOXYLIC ESTER HYDROLASE"/>
    <property type="match status" value="1"/>
</dbReference>
<reference evidence="4 5" key="1">
    <citation type="submission" date="2020-03" db="EMBL/GenBank/DDBJ databases">
        <title>Draft Genome Sequence of Cudoniella acicularis.</title>
        <authorList>
            <person name="Buettner E."/>
            <person name="Kellner H."/>
        </authorList>
    </citation>
    <scope>NUCLEOTIDE SEQUENCE [LARGE SCALE GENOMIC DNA]</scope>
    <source>
        <strain evidence="4 5">DSM 108380</strain>
    </source>
</reference>
<feature type="domain" description="Carboxylesterase type B" evidence="3">
    <location>
        <begin position="146"/>
        <end position="257"/>
    </location>
</feature>
<dbReference type="InterPro" id="IPR050654">
    <property type="entry name" value="AChE-related_enzymes"/>
</dbReference>
<organism evidence="4 5">
    <name type="scientific">Cudoniella acicularis</name>
    <dbReference type="NCBI Taxonomy" id="354080"/>
    <lineage>
        <taxon>Eukaryota</taxon>
        <taxon>Fungi</taxon>
        <taxon>Dikarya</taxon>
        <taxon>Ascomycota</taxon>
        <taxon>Pezizomycotina</taxon>
        <taxon>Leotiomycetes</taxon>
        <taxon>Helotiales</taxon>
        <taxon>Tricladiaceae</taxon>
        <taxon>Cudoniella</taxon>
    </lineage>
</organism>
<evidence type="ECO:0000259" key="3">
    <source>
        <dbReference type="Pfam" id="PF00135"/>
    </source>
</evidence>
<comment type="caution">
    <text evidence="4">The sequence shown here is derived from an EMBL/GenBank/DDBJ whole genome shotgun (WGS) entry which is preliminary data.</text>
</comment>
<proteinExistence type="inferred from homology"/>
<dbReference type="SUPFAM" id="SSF53474">
    <property type="entry name" value="alpha/beta-Hydrolases"/>
    <property type="match status" value="1"/>
</dbReference>
<dbReference type="AlphaFoldDB" id="A0A8H4R8J3"/>
<dbReference type="Pfam" id="PF00135">
    <property type="entry name" value="COesterase"/>
    <property type="match status" value="1"/>
</dbReference>
<evidence type="ECO:0000313" key="4">
    <source>
        <dbReference type="EMBL" id="KAF4625382.1"/>
    </source>
</evidence>
<evidence type="ECO:0000256" key="2">
    <source>
        <dbReference type="ARBA" id="ARBA00022801"/>
    </source>
</evidence>
<dbReference type="GO" id="GO:0052689">
    <property type="term" value="F:carboxylic ester hydrolase activity"/>
    <property type="evidence" value="ECO:0007669"/>
    <property type="project" value="TreeGrafter"/>
</dbReference>
<evidence type="ECO:0000313" key="5">
    <source>
        <dbReference type="Proteomes" id="UP000566819"/>
    </source>
</evidence>
<dbReference type="PANTHER" id="PTHR43918">
    <property type="entry name" value="ACETYLCHOLINESTERASE"/>
    <property type="match status" value="1"/>
</dbReference>
<keyword evidence="5" id="KW-1185">Reference proteome</keyword>
<sequence>MQLSSTCGNGKGFLSRSLQWEIYDGHLQRIPDLTVLQILMRRTSVPLAPKPQQQVSLYTLKLFLNSNCTEQKPLPVFVWIHRGIDSYRLNIFRFPNSAELDPSELNLGIMDQRLAYASLSPHFSALVLTLTQVLNGYEKTSQHSDGGPSKIALRGQSAGAASVDIHNYAYRSDPIASSLVADSGVASTISSSDFQRSNFSFIASQLGCTSTDASEQLACMKFVPVQNIEDFLFNRTVAGTKPAVAFAPIADGELIFTSSEYYAMAAAGNYSRLLSSPIS</sequence>
<keyword evidence="2" id="KW-0378">Hydrolase</keyword>
<evidence type="ECO:0000256" key="1">
    <source>
        <dbReference type="ARBA" id="ARBA00005964"/>
    </source>
</evidence>
<name>A0A8H4R8J3_9HELO</name>
<dbReference type="Gene3D" id="3.40.50.1820">
    <property type="entry name" value="alpha/beta hydrolase"/>
    <property type="match status" value="1"/>
</dbReference>
<dbReference type="InterPro" id="IPR029058">
    <property type="entry name" value="AB_hydrolase_fold"/>
</dbReference>
<gene>
    <name evidence="4" type="ORF">G7Y89_g12785</name>
</gene>
<dbReference type="InterPro" id="IPR002018">
    <property type="entry name" value="CarbesteraseB"/>
</dbReference>
<protein>
    <recommendedName>
        <fullName evidence="3">Carboxylesterase type B domain-containing protein</fullName>
    </recommendedName>
</protein>
<dbReference type="OrthoDB" id="408631at2759"/>